<dbReference type="Proteomes" id="UP001554567">
    <property type="component" value="Unassembled WGS sequence"/>
</dbReference>
<accession>A0ABV3MYA0</accession>
<name>A0ABV3MYA0_9GAMM</name>
<dbReference type="EMBL" id="JBFKZN010000002">
    <property type="protein sequence ID" value="MEW5288541.1"/>
    <property type="molecule type" value="Genomic_DNA"/>
</dbReference>
<gene>
    <name evidence="1" type="ORF">ABW286_05010</name>
</gene>
<keyword evidence="2" id="KW-1185">Reference proteome</keyword>
<evidence type="ECO:0000313" key="2">
    <source>
        <dbReference type="Proteomes" id="UP001554567"/>
    </source>
</evidence>
<reference evidence="1 2" key="1">
    <citation type="submission" date="2024-07" db="EMBL/GenBank/DDBJ databases">
        <authorList>
            <person name="Dulla G.F.J."/>
            <person name="Delorm J.G."/>
        </authorList>
    </citation>
    <scope>NUCLEOTIDE SEQUENCE [LARGE SCALE GENOMIC DNA]</scope>
    <source>
        <strain evidence="1 2">JGD 233</strain>
    </source>
</reference>
<proteinExistence type="predicted"/>
<evidence type="ECO:0000313" key="1">
    <source>
        <dbReference type="EMBL" id="MEW5288541.1"/>
    </source>
</evidence>
<dbReference type="RefSeq" id="WP_367166832.1">
    <property type="nucleotide sequence ID" value="NZ_JBFKZN010000002.1"/>
</dbReference>
<sequence>MKKSECSQKAKLFFAVERFPADNHHRPGIPEGRAPAPLAEEDFQLHEGPGRRAALFNGNIISVVYLRTIRLYPCTGIFIFSDIQYRLRLSTFLT</sequence>
<protein>
    <submittedName>
        <fullName evidence="1">Uncharacterized protein</fullName>
    </submittedName>
</protein>
<comment type="caution">
    <text evidence="1">The sequence shown here is derived from an EMBL/GenBank/DDBJ whole genome shotgun (WGS) entry which is preliminary data.</text>
</comment>
<organism evidence="1 2">
    <name type="scientific">Erwinia papayae</name>
    <dbReference type="NCBI Taxonomy" id="206499"/>
    <lineage>
        <taxon>Bacteria</taxon>
        <taxon>Pseudomonadati</taxon>
        <taxon>Pseudomonadota</taxon>
        <taxon>Gammaproteobacteria</taxon>
        <taxon>Enterobacterales</taxon>
        <taxon>Erwiniaceae</taxon>
        <taxon>Erwinia</taxon>
    </lineage>
</organism>